<reference evidence="7 8" key="1">
    <citation type="submission" date="2021-04" db="EMBL/GenBank/DDBJ databases">
        <title>The genome sequence of type strain Ideonella paludis KCTC 32238.</title>
        <authorList>
            <person name="Liu Y."/>
        </authorList>
    </citation>
    <scope>NUCLEOTIDE SEQUENCE [LARGE SCALE GENOMIC DNA]</scope>
    <source>
        <strain evidence="7 8">KCTC 32238</strain>
    </source>
</reference>
<dbReference type="InterPro" id="IPR036737">
    <property type="entry name" value="OmpA-like_sf"/>
</dbReference>
<feature type="signal peptide" evidence="5">
    <location>
        <begin position="1"/>
        <end position="24"/>
    </location>
</feature>
<sequence length="204" mass="21684">MTSMTDLKRRLLCVAIPALLAACATPEPPPPPPPPPPYKGPVLQIAQIERGVQIVLPSTVLFEVGKSSFNAAEAGPFLDRVAKLLTTKTDKRVSVEGHTDADGSAALNDALSKARAKAVSDALAARGVEAARMDALGYSFNRPAAANSTEEGKRLNRRVELIILDEKVEKLTEGEHPGSFEAAWSKLKDLIDKGLVKPVEGGAR</sequence>
<evidence type="ECO:0000259" key="6">
    <source>
        <dbReference type="PROSITE" id="PS51123"/>
    </source>
</evidence>
<dbReference type="PANTHER" id="PTHR30329">
    <property type="entry name" value="STATOR ELEMENT OF FLAGELLAR MOTOR COMPLEX"/>
    <property type="match status" value="1"/>
</dbReference>
<dbReference type="Proteomes" id="UP000672097">
    <property type="component" value="Unassembled WGS sequence"/>
</dbReference>
<accession>A0ABS5DYJ2</accession>
<dbReference type="PROSITE" id="PS51123">
    <property type="entry name" value="OMPA_2"/>
    <property type="match status" value="1"/>
</dbReference>
<evidence type="ECO:0000256" key="4">
    <source>
        <dbReference type="PROSITE-ProRule" id="PRU00473"/>
    </source>
</evidence>
<gene>
    <name evidence="7" type="ORF">KAK11_12835</name>
</gene>
<dbReference type="PRINTS" id="PR01021">
    <property type="entry name" value="OMPADOMAIN"/>
</dbReference>
<evidence type="ECO:0000313" key="8">
    <source>
        <dbReference type="Proteomes" id="UP000672097"/>
    </source>
</evidence>
<dbReference type="SUPFAM" id="SSF103088">
    <property type="entry name" value="OmpA-like"/>
    <property type="match status" value="1"/>
</dbReference>
<proteinExistence type="predicted"/>
<dbReference type="InterPro" id="IPR006664">
    <property type="entry name" value="OMP_bac"/>
</dbReference>
<evidence type="ECO:0000256" key="5">
    <source>
        <dbReference type="SAM" id="SignalP"/>
    </source>
</evidence>
<dbReference type="PANTHER" id="PTHR30329:SF21">
    <property type="entry name" value="LIPOPROTEIN YIAD-RELATED"/>
    <property type="match status" value="1"/>
</dbReference>
<keyword evidence="5" id="KW-0732">Signal</keyword>
<evidence type="ECO:0000256" key="3">
    <source>
        <dbReference type="ARBA" id="ARBA00023237"/>
    </source>
</evidence>
<feature type="domain" description="OmpA-like" evidence="6">
    <location>
        <begin position="49"/>
        <end position="167"/>
    </location>
</feature>
<comment type="subcellular location">
    <subcellularLocation>
        <location evidence="1">Cell outer membrane</location>
    </subcellularLocation>
</comment>
<keyword evidence="2 4" id="KW-0472">Membrane</keyword>
<comment type="caution">
    <text evidence="7">The sequence shown here is derived from an EMBL/GenBank/DDBJ whole genome shotgun (WGS) entry which is preliminary data.</text>
</comment>
<protein>
    <submittedName>
        <fullName evidence="7">OmpA family protein</fullName>
    </submittedName>
</protein>
<feature type="chain" id="PRO_5046228877" evidence="5">
    <location>
        <begin position="25"/>
        <end position="204"/>
    </location>
</feature>
<dbReference type="InterPro" id="IPR006665">
    <property type="entry name" value="OmpA-like"/>
</dbReference>
<keyword evidence="8" id="KW-1185">Reference proteome</keyword>
<organism evidence="7 8">
    <name type="scientific">Ideonella paludis</name>
    <dbReference type="NCBI Taxonomy" id="1233411"/>
    <lineage>
        <taxon>Bacteria</taxon>
        <taxon>Pseudomonadati</taxon>
        <taxon>Pseudomonadota</taxon>
        <taxon>Betaproteobacteria</taxon>
        <taxon>Burkholderiales</taxon>
        <taxon>Sphaerotilaceae</taxon>
        <taxon>Ideonella</taxon>
    </lineage>
</organism>
<evidence type="ECO:0000256" key="1">
    <source>
        <dbReference type="ARBA" id="ARBA00004442"/>
    </source>
</evidence>
<name>A0ABS5DYJ2_9BURK</name>
<keyword evidence="3" id="KW-0998">Cell outer membrane</keyword>
<dbReference type="Pfam" id="PF00691">
    <property type="entry name" value="OmpA"/>
    <property type="match status" value="1"/>
</dbReference>
<evidence type="ECO:0000313" key="7">
    <source>
        <dbReference type="EMBL" id="MBQ0936218.1"/>
    </source>
</evidence>
<dbReference type="Gene3D" id="3.30.1330.60">
    <property type="entry name" value="OmpA-like domain"/>
    <property type="match status" value="1"/>
</dbReference>
<evidence type="ECO:0000256" key="2">
    <source>
        <dbReference type="ARBA" id="ARBA00023136"/>
    </source>
</evidence>
<dbReference type="CDD" id="cd07185">
    <property type="entry name" value="OmpA_C-like"/>
    <property type="match status" value="1"/>
</dbReference>
<dbReference type="InterPro" id="IPR050330">
    <property type="entry name" value="Bact_OuterMem_StrucFunc"/>
</dbReference>
<dbReference type="EMBL" id="JAGQDG010000004">
    <property type="protein sequence ID" value="MBQ0936218.1"/>
    <property type="molecule type" value="Genomic_DNA"/>
</dbReference>